<comment type="caution">
    <text evidence="2">The sequence shown here is derived from an EMBL/GenBank/DDBJ whole genome shotgun (WGS) entry which is preliminary data.</text>
</comment>
<feature type="chain" id="PRO_5025628734" evidence="1">
    <location>
        <begin position="24"/>
        <end position="139"/>
    </location>
</feature>
<evidence type="ECO:0000313" key="2">
    <source>
        <dbReference type="EMBL" id="NDW43824.1"/>
    </source>
</evidence>
<keyword evidence="1" id="KW-0732">Signal</keyword>
<dbReference type="AlphaFoldDB" id="A0A6B2NNF9"/>
<gene>
    <name evidence="2" type="ORF">G0P99_02500</name>
</gene>
<protein>
    <submittedName>
        <fullName evidence="2">Uncharacterized protein</fullName>
    </submittedName>
</protein>
<reference evidence="2" key="1">
    <citation type="submission" date="2020-02" db="EMBL/GenBank/DDBJ databases">
        <title>Delineation of the pyrene-degrading pathway in Roseobacter clade bacteria by genomic analysis.</title>
        <authorList>
            <person name="Zhou H."/>
            <person name="Wang H."/>
        </authorList>
    </citation>
    <scope>NUCLEOTIDE SEQUENCE</scope>
    <source>
        <strain evidence="2">PrR005</strain>
    </source>
</reference>
<evidence type="ECO:0000256" key="1">
    <source>
        <dbReference type="SAM" id="SignalP"/>
    </source>
</evidence>
<accession>A0A6B2NNF9</accession>
<dbReference type="EMBL" id="JAAGOX010000003">
    <property type="protein sequence ID" value="NDW43824.1"/>
    <property type="molecule type" value="Genomic_DNA"/>
</dbReference>
<sequence length="139" mass="15250">MTRRKTVLALLGVGLLAPGMALAFQAFNRFEVYPVSKGVIEVVNRNGSAPKDFWCGAGDYAIRVLRTSATQRIYLVRPVGPAVTVKGRKGVHYALQPPPGVNTTPGYSVSVKVVGDNMTASMAQNYCYDRLEEDFWLRP</sequence>
<name>A0A6B2NNF9_9RHOB</name>
<feature type="signal peptide" evidence="1">
    <location>
        <begin position="1"/>
        <end position="23"/>
    </location>
</feature>
<proteinExistence type="predicted"/>
<dbReference type="RefSeq" id="WP_164127366.1">
    <property type="nucleotide sequence ID" value="NZ_JAAGOX010000003.1"/>
</dbReference>
<organism evidence="2">
    <name type="scientific">Ruegeria sp. PrR005</name>
    <dbReference type="NCBI Taxonomy" id="2706882"/>
    <lineage>
        <taxon>Bacteria</taxon>
        <taxon>Pseudomonadati</taxon>
        <taxon>Pseudomonadota</taxon>
        <taxon>Alphaproteobacteria</taxon>
        <taxon>Rhodobacterales</taxon>
        <taxon>Roseobacteraceae</taxon>
        <taxon>Ruegeria</taxon>
    </lineage>
</organism>